<dbReference type="InterPro" id="IPR011701">
    <property type="entry name" value="MFS"/>
</dbReference>
<evidence type="ECO:0000256" key="5">
    <source>
        <dbReference type="ARBA" id="ARBA00023136"/>
    </source>
</evidence>
<keyword evidence="3 6" id="KW-0812">Transmembrane</keyword>
<dbReference type="Gene3D" id="1.20.1250.20">
    <property type="entry name" value="MFS general substrate transporter like domains"/>
    <property type="match status" value="1"/>
</dbReference>
<evidence type="ECO:0008006" key="9">
    <source>
        <dbReference type="Google" id="ProtNLM"/>
    </source>
</evidence>
<dbReference type="Pfam" id="PF07690">
    <property type="entry name" value="MFS_1"/>
    <property type="match status" value="1"/>
</dbReference>
<evidence type="ECO:0000256" key="1">
    <source>
        <dbReference type="ARBA" id="ARBA00004141"/>
    </source>
</evidence>
<feature type="transmembrane region" description="Helical" evidence="6">
    <location>
        <begin position="401"/>
        <end position="426"/>
    </location>
</feature>
<reference evidence="7 8" key="1">
    <citation type="submission" date="2015-09" db="EMBL/GenBank/DDBJ databases">
        <title>Draft genome of the parasitic nematode Teladorsagia circumcincta isolate WARC Sus (inbred).</title>
        <authorList>
            <person name="Mitreva M."/>
        </authorList>
    </citation>
    <scope>NUCLEOTIDE SEQUENCE [LARGE SCALE GENOMIC DNA]</scope>
    <source>
        <strain evidence="7 8">S</strain>
    </source>
</reference>
<dbReference type="InterPro" id="IPR001958">
    <property type="entry name" value="Tet-R_TetA/multi-R_MdtG-like"/>
</dbReference>
<organism evidence="7 8">
    <name type="scientific">Teladorsagia circumcincta</name>
    <name type="common">Brown stomach worm</name>
    <name type="synonym">Ostertagia circumcincta</name>
    <dbReference type="NCBI Taxonomy" id="45464"/>
    <lineage>
        <taxon>Eukaryota</taxon>
        <taxon>Metazoa</taxon>
        <taxon>Ecdysozoa</taxon>
        <taxon>Nematoda</taxon>
        <taxon>Chromadorea</taxon>
        <taxon>Rhabditida</taxon>
        <taxon>Rhabditina</taxon>
        <taxon>Rhabditomorpha</taxon>
        <taxon>Strongyloidea</taxon>
        <taxon>Trichostrongylidae</taxon>
        <taxon>Teladorsagia</taxon>
    </lineage>
</organism>
<keyword evidence="5 6" id="KW-0472">Membrane</keyword>
<evidence type="ECO:0000256" key="3">
    <source>
        <dbReference type="ARBA" id="ARBA00022692"/>
    </source>
</evidence>
<evidence type="ECO:0000313" key="8">
    <source>
        <dbReference type="Proteomes" id="UP000230423"/>
    </source>
</evidence>
<comment type="subcellular location">
    <subcellularLocation>
        <location evidence="1">Membrane</location>
        <topology evidence="1">Multi-pass membrane protein</topology>
    </subcellularLocation>
</comment>
<dbReference type="SUPFAM" id="SSF103473">
    <property type="entry name" value="MFS general substrate transporter"/>
    <property type="match status" value="1"/>
</dbReference>
<dbReference type="AlphaFoldDB" id="A0A2G9UCS9"/>
<feature type="transmembrane region" description="Helical" evidence="6">
    <location>
        <begin position="139"/>
        <end position="158"/>
    </location>
</feature>
<dbReference type="PANTHER" id="PTHR23504">
    <property type="entry name" value="MAJOR FACILITATOR SUPERFAMILY DOMAIN-CONTAINING PROTEIN 10"/>
    <property type="match status" value="1"/>
</dbReference>
<evidence type="ECO:0000256" key="4">
    <source>
        <dbReference type="ARBA" id="ARBA00022989"/>
    </source>
</evidence>
<dbReference type="InterPro" id="IPR036259">
    <property type="entry name" value="MFS_trans_sf"/>
</dbReference>
<name>A0A2G9UCS9_TELCI</name>
<dbReference type="GO" id="GO:0022857">
    <property type="term" value="F:transmembrane transporter activity"/>
    <property type="evidence" value="ECO:0007669"/>
    <property type="project" value="InterPro"/>
</dbReference>
<proteinExistence type="predicted"/>
<evidence type="ECO:0000256" key="6">
    <source>
        <dbReference type="SAM" id="Phobius"/>
    </source>
</evidence>
<feature type="transmembrane region" description="Helical" evidence="6">
    <location>
        <begin position="362"/>
        <end position="381"/>
    </location>
</feature>
<feature type="non-terminal residue" evidence="7">
    <location>
        <position position="427"/>
    </location>
</feature>
<sequence>MEYEIQNLERTSTCGENHYMGNEKERRRVLAVEQKENQEKRIESSREISVFVLDKHEFIKINCITTACEPVKERLIKGWQDFTGENINIVVRNFLYDDKNEQYERWRKLEKVSGLRREYFFYGVCFLVFLVILRQDPLVVVHSLVVLICPAVCTMLVLSEERLDGARFWLEYWIVYAVMTTLGRAFKRFVKVLLLHIYNSLYICVKSSDGKGVFITIKTTINDFVYDWSISLLKSFQSAIGVPHNERYNNMWLRAETFSVFVLSRIIGGLSKANVNVATAIVSDVYKPEDHPKGMALIGISYSVGFLIGPMFGAYFSTVAPKTKVEDINRRASQLVSPQELFRFSAVDAPIAKKHEMQKIGIIYFIYLFLYAGLEFTLPFLTHLRFNFDRQKRIAEIGMLFVVPAFLVIAQATNQFLLYFGLFLYAV</sequence>
<feature type="transmembrane region" description="Helical" evidence="6">
    <location>
        <begin position="115"/>
        <end position="133"/>
    </location>
</feature>
<dbReference type="OrthoDB" id="196650at2759"/>
<dbReference type="PRINTS" id="PR01035">
    <property type="entry name" value="TCRTETA"/>
</dbReference>
<dbReference type="PANTHER" id="PTHR23504:SF31">
    <property type="entry name" value="MAJOR FACILITATOR SUPERFAMILY DOMAIN-CONTAINING PROTEIN 10"/>
    <property type="match status" value="1"/>
</dbReference>
<evidence type="ECO:0000313" key="7">
    <source>
        <dbReference type="EMBL" id="PIO68031.1"/>
    </source>
</evidence>
<feature type="transmembrane region" description="Helical" evidence="6">
    <location>
        <begin position="295"/>
        <end position="316"/>
    </location>
</feature>
<accession>A0A2G9UCS9</accession>
<protein>
    <recommendedName>
        <fullName evidence="9">Transporter, major facilitator family protein</fullName>
    </recommendedName>
</protein>
<evidence type="ECO:0000256" key="2">
    <source>
        <dbReference type="ARBA" id="ARBA00022448"/>
    </source>
</evidence>
<dbReference type="GO" id="GO:0031526">
    <property type="term" value="C:brush border membrane"/>
    <property type="evidence" value="ECO:0007669"/>
    <property type="project" value="TreeGrafter"/>
</dbReference>
<gene>
    <name evidence="7" type="ORF">TELCIR_10198</name>
</gene>
<keyword evidence="8" id="KW-1185">Reference proteome</keyword>
<keyword evidence="4 6" id="KW-1133">Transmembrane helix</keyword>
<dbReference type="EMBL" id="KZ347289">
    <property type="protein sequence ID" value="PIO68031.1"/>
    <property type="molecule type" value="Genomic_DNA"/>
</dbReference>
<dbReference type="Proteomes" id="UP000230423">
    <property type="component" value="Unassembled WGS sequence"/>
</dbReference>
<feature type="transmembrane region" description="Helical" evidence="6">
    <location>
        <begin position="170"/>
        <end position="186"/>
    </location>
</feature>
<keyword evidence="2" id="KW-0813">Transport</keyword>